<organism evidence="2">
    <name type="scientific">Anopheles braziliensis</name>
    <dbReference type="NCBI Taxonomy" id="58242"/>
    <lineage>
        <taxon>Eukaryota</taxon>
        <taxon>Metazoa</taxon>
        <taxon>Ecdysozoa</taxon>
        <taxon>Arthropoda</taxon>
        <taxon>Hexapoda</taxon>
        <taxon>Insecta</taxon>
        <taxon>Pterygota</taxon>
        <taxon>Neoptera</taxon>
        <taxon>Endopterygota</taxon>
        <taxon>Diptera</taxon>
        <taxon>Nematocera</taxon>
        <taxon>Culicoidea</taxon>
        <taxon>Culicidae</taxon>
        <taxon>Anophelinae</taxon>
        <taxon>Anopheles</taxon>
    </lineage>
</organism>
<accession>A0A2M3ZUC7</accession>
<feature type="signal peptide" evidence="1">
    <location>
        <begin position="1"/>
        <end position="21"/>
    </location>
</feature>
<evidence type="ECO:0000256" key="1">
    <source>
        <dbReference type="SAM" id="SignalP"/>
    </source>
</evidence>
<sequence length="79" mass="8591">MGPASLFCIFVLPILTIFTSSFSFSSSLPLGHALSGTSSLLPLRDTTFSSIKRLQPLNILNFPLLRPPKCVCVCVYVCL</sequence>
<protein>
    <submittedName>
        <fullName evidence="2">Putative secreted peptide</fullName>
    </submittedName>
</protein>
<dbReference type="AlphaFoldDB" id="A0A2M3ZUC7"/>
<proteinExistence type="predicted"/>
<feature type="chain" id="PRO_5014636749" evidence="1">
    <location>
        <begin position="22"/>
        <end position="79"/>
    </location>
</feature>
<reference evidence="2" key="1">
    <citation type="submission" date="2018-01" db="EMBL/GenBank/DDBJ databases">
        <title>An insight into the sialome of Amazonian anophelines.</title>
        <authorList>
            <person name="Ribeiro J.M."/>
            <person name="Scarpassa V."/>
            <person name="Calvo E."/>
        </authorList>
    </citation>
    <scope>NUCLEOTIDE SEQUENCE</scope>
    <source>
        <tissue evidence="2">Salivary glands</tissue>
    </source>
</reference>
<name>A0A2M3ZUC7_9DIPT</name>
<evidence type="ECO:0000313" key="2">
    <source>
        <dbReference type="EMBL" id="MBW32143.1"/>
    </source>
</evidence>
<keyword evidence="1" id="KW-0732">Signal</keyword>
<dbReference type="EMBL" id="GGFM01011392">
    <property type="protein sequence ID" value="MBW32143.1"/>
    <property type="molecule type" value="Transcribed_RNA"/>
</dbReference>